<dbReference type="GO" id="GO:1902600">
    <property type="term" value="P:proton transmembrane transport"/>
    <property type="evidence" value="ECO:0007669"/>
    <property type="project" value="InterPro"/>
</dbReference>
<evidence type="ECO:0000256" key="3">
    <source>
        <dbReference type="ARBA" id="ARBA00022448"/>
    </source>
</evidence>
<feature type="transmembrane region" description="Helical" evidence="10">
    <location>
        <begin position="65"/>
        <end position="83"/>
    </location>
</feature>
<evidence type="ECO:0000256" key="10">
    <source>
        <dbReference type="SAM" id="Phobius"/>
    </source>
</evidence>
<evidence type="ECO:0000256" key="8">
    <source>
        <dbReference type="ARBA" id="ARBA00023136"/>
    </source>
</evidence>
<feature type="transmembrane region" description="Helical" evidence="10">
    <location>
        <begin position="299"/>
        <end position="317"/>
    </location>
</feature>
<dbReference type="InterPro" id="IPR006153">
    <property type="entry name" value="Cation/H_exchanger_TM"/>
</dbReference>
<feature type="transmembrane region" description="Helical" evidence="10">
    <location>
        <begin position="178"/>
        <end position="198"/>
    </location>
</feature>
<dbReference type="InterPro" id="IPR038770">
    <property type="entry name" value="Na+/solute_symporter_sf"/>
</dbReference>
<feature type="transmembrane region" description="Helical" evidence="10">
    <location>
        <begin position="146"/>
        <end position="166"/>
    </location>
</feature>
<evidence type="ECO:0000259" key="11">
    <source>
        <dbReference type="Pfam" id="PF00999"/>
    </source>
</evidence>
<feature type="transmembrane region" description="Helical" evidence="10">
    <location>
        <begin position="246"/>
        <end position="263"/>
    </location>
</feature>
<keyword evidence="5 10" id="KW-0812">Transmembrane</keyword>
<feature type="transmembrane region" description="Helical" evidence="10">
    <location>
        <begin position="365"/>
        <end position="384"/>
    </location>
</feature>
<feature type="transmembrane region" description="Helical" evidence="10">
    <location>
        <begin position="89"/>
        <end position="106"/>
    </location>
</feature>
<proteinExistence type="inferred from homology"/>
<dbReference type="Pfam" id="PF00999">
    <property type="entry name" value="Na_H_Exchanger"/>
    <property type="match status" value="1"/>
</dbReference>
<evidence type="ECO:0000256" key="6">
    <source>
        <dbReference type="ARBA" id="ARBA00022989"/>
    </source>
</evidence>
<feature type="transmembrane region" description="Helical" evidence="10">
    <location>
        <begin position="396"/>
        <end position="415"/>
    </location>
</feature>
<dbReference type="OrthoDB" id="9793589at2"/>
<comment type="caution">
    <text evidence="12">The sequence shown here is derived from an EMBL/GenBank/DDBJ whole genome shotgun (WGS) entry which is preliminary data.</text>
</comment>
<feature type="transmembrane region" description="Helical" evidence="10">
    <location>
        <begin position="204"/>
        <end position="225"/>
    </location>
</feature>
<feature type="domain" description="Cation/H+ exchanger transmembrane" evidence="11">
    <location>
        <begin position="47"/>
        <end position="411"/>
    </location>
</feature>
<protein>
    <submittedName>
        <fullName evidence="12">Cation:proton antiporter</fullName>
    </submittedName>
</protein>
<evidence type="ECO:0000256" key="2">
    <source>
        <dbReference type="ARBA" id="ARBA00005551"/>
    </source>
</evidence>
<keyword evidence="4" id="KW-0050">Antiport</keyword>
<keyword evidence="3" id="KW-0813">Transport</keyword>
<dbReference type="EMBL" id="WBJX01000002">
    <property type="protein sequence ID" value="KAB1638615.1"/>
    <property type="molecule type" value="Genomic_DNA"/>
</dbReference>
<gene>
    <name evidence="12" type="ORF">F8O03_07530</name>
</gene>
<feature type="transmembrane region" description="Helical" evidence="10">
    <location>
        <begin position="35"/>
        <end position="53"/>
    </location>
</feature>
<feature type="region of interest" description="Disordered" evidence="9">
    <location>
        <begin position="1"/>
        <end position="25"/>
    </location>
</feature>
<dbReference type="Gene3D" id="1.20.1530.20">
    <property type="match status" value="1"/>
</dbReference>
<accession>A0A7J5B4Y9</accession>
<keyword evidence="13" id="KW-1185">Reference proteome</keyword>
<evidence type="ECO:0000256" key="5">
    <source>
        <dbReference type="ARBA" id="ARBA00022692"/>
    </source>
</evidence>
<evidence type="ECO:0000313" key="13">
    <source>
        <dbReference type="Proteomes" id="UP000490386"/>
    </source>
</evidence>
<keyword evidence="8 10" id="KW-0472">Membrane</keyword>
<organism evidence="12 13">
    <name type="scientific">Pseudoclavibacter terrae</name>
    <dbReference type="NCBI Taxonomy" id="1530195"/>
    <lineage>
        <taxon>Bacteria</taxon>
        <taxon>Bacillati</taxon>
        <taxon>Actinomycetota</taxon>
        <taxon>Actinomycetes</taxon>
        <taxon>Micrococcales</taxon>
        <taxon>Microbacteriaceae</taxon>
        <taxon>Pseudoclavibacter</taxon>
    </lineage>
</organism>
<evidence type="ECO:0000313" key="12">
    <source>
        <dbReference type="EMBL" id="KAB1638615.1"/>
    </source>
</evidence>
<dbReference type="GO" id="GO:0016020">
    <property type="term" value="C:membrane"/>
    <property type="evidence" value="ECO:0007669"/>
    <property type="project" value="UniProtKB-SubCell"/>
</dbReference>
<comment type="similarity">
    <text evidence="2">Belongs to the monovalent cation:proton antiporter 2 (CPA2) transporter (TC 2.A.37) family.</text>
</comment>
<evidence type="ECO:0000256" key="4">
    <source>
        <dbReference type="ARBA" id="ARBA00022449"/>
    </source>
</evidence>
<feature type="transmembrane region" description="Helical" evidence="10">
    <location>
        <begin position="323"/>
        <end position="344"/>
    </location>
</feature>
<dbReference type="GO" id="GO:0015297">
    <property type="term" value="F:antiporter activity"/>
    <property type="evidence" value="ECO:0007669"/>
    <property type="project" value="UniProtKB-KW"/>
</dbReference>
<evidence type="ECO:0000256" key="1">
    <source>
        <dbReference type="ARBA" id="ARBA00004141"/>
    </source>
</evidence>
<evidence type="ECO:0000256" key="7">
    <source>
        <dbReference type="ARBA" id="ARBA00023065"/>
    </source>
</evidence>
<evidence type="ECO:0000256" key="9">
    <source>
        <dbReference type="SAM" id="MobiDB-lite"/>
    </source>
</evidence>
<name>A0A7J5B4Y9_9MICO</name>
<dbReference type="PANTHER" id="PTHR43562:SF1">
    <property type="entry name" value="NA(+)_H(+) ANTIPORTER YJBQ-RELATED"/>
    <property type="match status" value="1"/>
</dbReference>
<reference evidence="12 13" key="1">
    <citation type="submission" date="2019-09" db="EMBL/GenBank/DDBJ databases">
        <title>Phylogeny of genus Pseudoclavibacter and closely related genus.</title>
        <authorList>
            <person name="Li Y."/>
        </authorList>
    </citation>
    <scope>NUCLEOTIDE SEQUENCE [LARGE SCALE GENOMIC DNA]</scope>
    <source>
        <strain evidence="12 13">THG-MD12</strain>
    </source>
</reference>
<keyword evidence="7" id="KW-0406">Ion transport</keyword>
<comment type="subcellular location">
    <subcellularLocation>
        <location evidence="1">Membrane</location>
        <topology evidence="1">Multi-pass membrane protein</topology>
    </subcellularLocation>
</comment>
<feature type="transmembrane region" description="Helical" evidence="10">
    <location>
        <begin position="118"/>
        <end position="140"/>
    </location>
</feature>
<dbReference type="Proteomes" id="UP000490386">
    <property type="component" value="Unassembled WGS sequence"/>
</dbReference>
<dbReference type="PANTHER" id="PTHR43562">
    <property type="entry name" value="NAPA-TYPE SODIUM/HYDROGEN ANTIPORTER"/>
    <property type="match status" value="1"/>
</dbReference>
<dbReference type="AlphaFoldDB" id="A0A7J5B4Y9"/>
<keyword evidence="6 10" id="KW-1133">Transmembrane helix</keyword>
<sequence>MDAGRGPISRYAPDAQKRPPRRSGRLPRRCYAERVSEPGVFLIPALAVLAPLFARSISAWVKVPIVVFELLLGIAVGPSLLGWVDKSDLLNWLSEFGLAALFFVAGNEIRFRSLGSGLLGRASLAWVGSLAMGLAAGFLIAPGEAAVIIAIALSSTALGALIPILRDAGELGSPFGKATTAMGAVGEFGPLVAISVFLGTRSPGLSVLVLTLFVVITGAAILVAIRMQHGHLHRLVSASLHTSGQFAVRVVIFTLASLVALSALLDLDILLGAFAAGVMWQIVMRSAPEEDLEQVESKIEAIAFGFLVPLFFIYTGVTFNLDALLGSTQALILLPVFLVLLLVIRGVPAQLVAPKGAAPSERASLGLLSATALPIIVAVTAIGVDEKVLDPALASSLVGAGMLSVLLFPLVGMTLRPADARRTSRAST</sequence>